<evidence type="ECO:0000256" key="1">
    <source>
        <dbReference type="ARBA" id="ARBA00004245"/>
    </source>
</evidence>
<evidence type="ECO:0000256" key="5">
    <source>
        <dbReference type="ARBA" id="ARBA00023212"/>
    </source>
</evidence>
<dbReference type="PANTHER" id="PTHR47971">
    <property type="entry name" value="KINESIN-RELATED PROTEIN 6"/>
    <property type="match status" value="1"/>
</dbReference>
<evidence type="ECO:0000313" key="8">
    <source>
        <dbReference type="EMBL" id="JAT66025.1"/>
    </source>
</evidence>
<proteinExistence type="predicted"/>
<evidence type="ECO:0000256" key="6">
    <source>
        <dbReference type="SAM" id="Coils"/>
    </source>
</evidence>
<sequence>RVKSLSRSGNPKKDQAPLSVVPSGKESSLASAFPLSVESEDVYDQSQEMKVEIGRKALESAPYSSTSDFDRKSATVTSSCSLNIMDESAIASSSLERVDVKRGFGFQTGHKLYSAQNPYYNQEEDKVQMVHPPSMNATREEKYERQSSRPQKRSGFDFPSTSHKPEQMYDSGASNIMTRQYEGESPYHEGDIDVILEEEEDLIAAHRKEIEDTMEIVREEMKLLAEVDQPG</sequence>
<keyword evidence="5" id="KW-0206">Cytoskeleton</keyword>
<dbReference type="GO" id="GO:0007019">
    <property type="term" value="P:microtubule depolymerization"/>
    <property type="evidence" value="ECO:0007669"/>
    <property type="project" value="TreeGrafter"/>
</dbReference>
<dbReference type="AlphaFoldDB" id="A0A1D1ZH34"/>
<dbReference type="EMBL" id="GDJX01001911">
    <property type="protein sequence ID" value="JAT66025.1"/>
    <property type="molecule type" value="Transcribed_RNA"/>
</dbReference>
<evidence type="ECO:0000256" key="3">
    <source>
        <dbReference type="ARBA" id="ARBA00022701"/>
    </source>
</evidence>
<evidence type="ECO:0000256" key="2">
    <source>
        <dbReference type="ARBA" id="ARBA00022490"/>
    </source>
</evidence>
<dbReference type="GO" id="GO:0007018">
    <property type="term" value="P:microtubule-based movement"/>
    <property type="evidence" value="ECO:0007669"/>
    <property type="project" value="InterPro"/>
</dbReference>
<dbReference type="GO" id="GO:0005874">
    <property type="term" value="C:microtubule"/>
    <property type="evidence" value="ECO:0007669"/>
    <property type="project" value="UniProtKB-KW"/>
</dbReference>
<gene>
    <name evidence="8" type="ORF">g.15540</name>
</gene>
<dbReference type="InterPro" id="IPR027640">
    <property type="entry name" value="Kinesin-like_fam"/>
</dbReference>
<comment type="subcellular location">
    <subcellularLocation>
        <location evidence="1">Cytoplasm</location>
        <location evidence="1">Cytoskeleton</location>
    </subcellularLocation>
</comment>
<accession>A0A1D1ZH34</accession>
<feature type="coiled-coil region" evidence="6">
    <location>
        <begin position="196"/>
        <end position="227"/>
    </location>
</feature>
<keyword evidence="6" id="KW-0175">Coiled coil</keyword>
<organism evidence="8">
    <name type="scientific">Anthurium amnicola</name>
    <dbReference type="NCBI Taxonomy" id="1678845"/>
    <lineage>
        <taxon>Eukaryota</taxon>
        <taxon>Viridiplantae</taxon>
        <taxon>Streptophyta</taxon>
        <taxon>Embryophyta</taxon>
        <taxon>Tracheophyta</taxon>
        <taxon>Spermatophyta</taxon>
        <taxon>Magnoliopsida</taxon>
        <taxon>Liliopsida</taxon>
        <taxon>Araceae</taxon>
        <taxon>Pothoideae</taxon>
        <taxon>Potheae</taxon>
        <taxon>Anthurium</taxon>
    </lineage>
</organism>
<feature type="region of interest" description="Disordered" evidence="7">
    <location>
        <begin position="133"/>
        <end position="171"/>
    </location>
</feature>
<feature type="compositionally biased region" description="Basic and acidic residues" evidence="7">
    <location>
        <begin position="138"/>
        <end position="147"/>
    </location>
</feature>
<keyword evidence="2" id="KW-0963">Cytoplasm</keyword>
<keyword evidence="3" id="KW-0493">Microtubule</keyword>
<name>A0A1D1ZH34_9ARAE</name>
<protein>
    <submittedName>
        <fullName evidence="8">Uncharacterized protein</fullName>
    </submittedName>
</protein>
<feature type="region of interest" description="Disordered" evidence="7">
    <location>
        <begin position="1"/>
        <end position="26"/>
    </location>
</feature>
<keyword evidence="4" id="KW-0505">Motor protein</keyword>
<dbReference type="PANTHER" id="PTHR47971:SF8">
    <property type="entry name" value="KINESIN-LIKE PROTEIN"/>
    <property type="match status" value="1"/>
</dbReference>
<reference evidence="8" key="1">
    <citation type="submission" date="2015-07" db="EMBL/GenBank/DDBJ databases">
        <title>Transcriptome Assembly of Anthurium amnicola.</title>
        <authorList>
            <person name="Suzuki J."/>
        </authorList>
    </citation>
    <scope>NUCLEOTIDE SEQUENCE</scope>
</reference>
<feature type="non-terminal residue" evidence="8">
    <location>
        <position position="231"/>
    </location>
</feature>
<evidence type="ECO:0000256" key="4">
    <source>
        <dbReference type="ARBA" id="ARBA00023175"/>
    </source>
</evidence>
<evidence type="ECO:0000256" key="7">
    <source>
        <dbReference type="SAM" id="MobiDB-lite"/>
    </source>
</evidence>
<dbReference type="GO" id="GO:0003777">
    <property type="term" value="F:microtubule motor activity"/>
    <property type="evidence" value="ECO:0007669"/>
    <property type="project" value="InterPro"/>
</dbReference>
<feature type="non-terminal residue" evidence="8">
    <location>
        <position position="1"/>
    </location>
</feature>